<evidence type="ECO:0000313" key="2">
    <source>
        <dbReference type="EMBL" id="EZG82238.1"/>
    </source>
</evidence>
<comment type="caution">
    <text evidence="2">The sequence shown here is derived from an EMBL/GenBank/DDBJ whole genome shotgun (WGS) entry which is preliminary data.</text>
</comment>
<gene>
    <name evidence="2" type="ORF">GNI_016930</name>
</gene>
<reference evidence="2" key="1">
    <citation type="submission" date="2013-12" db="EMBL/GenBank/DDBJ databases">
        <authorList>
            <person name="Omoto C.K."/>
            <person name="Sibley D."/>
            <person name="Venepally P."/>
            <person name="Hadjithomas M."/>
            <person name="Karamycheva S."/>
            <person name="Brunk B."/>
            <person name="Roos D."/>
            <person name="Caler E."/>
            <person name="Lorenzi H."/>
        </authorList>
    </citation>
    <scope>NUCLEOTIDE SEQUENCE</scope>
</reference>
<proteinExistence type="predicted"/>
<dbReference type="RefSeq" id="XP_011129019.1">
    <property type="nucleotide sequence ID" value="XM_011130717.1"/>
</dbReference>
<dbReference type="VEuPathDB" id="CryptoDB:GNI_016930"/>
<dbReference type="GeneID" id="22910883"/>
<feature type="chain" id="PRO_5001515349" description="Transmembrane protein" evidence="1">
    <location>
        <begin position="18"/>
        <end position="112"/>
    </location>
</feature>
<dbReference type="AlphaFoldDB" id="A0A023BCB7"/>
<evidence type="ECO:0000256" key="1">
    <source>
        <dbReference type="SAM" id="SignalP"/>
    </source>
</evidence>
<keyword evidence="1" id="KW-0732">Signal</keyword>
<evidence type="ECO:0000313" key="3">
    <source>
        <dbReference type="Proteomes" id="UP000019763"/>
    </source>
</evidence>
<evidence type="ECO:0008006" key="4">
    <source>
        <dbReference type="Google" id="ProtNLM"/>
    </source>
</evidence>
<name>A0A023BCB7_GRENI</name>
<dbReference type="EMBL" id="AFNH02000123">
    <property type="protein sequence ID" value="EZG82238.1"/>
    <property type="molecule type" value="Genomic_DNA"/>
</dbReference>
<sequence length="112" mass="12606">MRRFLLFLLVILTSAWAEPFYLRGSNSGVAETDQGVSIRSLGTEHESRRVSLIDDIDDTDPDAPDIWDILIWAGAWIGRVARTIMVTAVKLVYALYTGIVYGWESSKDEVQD</sequence>
<accession>A0A023BCB7</accession>
<keyword evidence="3" id="KW-1185">Reference proteome</keyword>
<organism evidence="2 3">
    <name type="scientific">Gregarina niphandrodes</name>
    <name type="common">Septate eugregarine</name>
    <dbReference type="NCBI Taxonomy" id="110365"/>
    <lineage>
        <taxon>Eukaryota</taxon>
        <taxon>Sar</taxon>
        <taxon>Alveolata</taxon>
        <taxon>Apicomplexa</taxon>
        <taxon>Conoidasida</taxon>
        <taxon>Gregarinasina</taxon>
        <taxon>Eugregarinorida</taxon>
        <taxon>Gregarinidae</taxon>
        <taxon>Gregarina</taxon>
    </lineage>
</organism>
<dbReference type="Proteomes" id="UP000019763">
    <property type="component" value="Unassembled WGS sequence"/>
</dbReference>
<protein>
    <recommendedName>
        <fullName evidence="4">Transmembrane protein</fullName>
    </recommendedName>
</protein>
<feature type="signal peptide" evidence="1">
    <location>
        <begin position="1"/>
        <end position="17"/>
    </location>
</feature>